<dbReference type="SUPFAM" id="SSF53448">
    <property type="entry name" value="Nucleotide-diphospho-sugar transferases"/>
    <property type="match status" value="1"/>
</dbReference>
<dbReference type="PANTHER" id="PTHR43685">
    <property type="entry name" value="GLYCOSYLTRANSFERASE"/>
    <property type="match status" value="1"/>
</dbReference>
<evidence type="ECO:0000313" key="2">
    <source>
        <dbReference type="EMBL" id="KKL09150.1"/>
    </source>
</evidence>
<name>A0A0F9AIB1_9ZZZZ</name>
<dbReference type="PANTHER" id="PTHR43685:SF2">
    <property type="entry name" value="GLYCOSYLTRANSFERASE 2-LIKE DOMAIN-CONTAINING PROTEIN"/>
    <property type="match status" value="1"/>
</dbReference>
<dbReference type="InterPro" id="IPR001173">
    <property type="entry name" value="Glyco_trans_2-like"/>
</dbReference>
<reference evidence="2" key="1">
    <citation type="journal article" date="2015" name="Nature">
        <title>Complex archaea that bridge the gap between prokaryotes and eukaryotes.</title>
        <authorList>
            <person name="Spang A."/>
            <person name="Saw J.H."/>
            <person name="Jorgensen S.L."/>
            <person name="Zaremba-Niedzwiedzka K."/>
            <person name="Martijn J."/>
            <person name="Lind A.E."/>
            <person name="van Eijk R."/>
            <person name="Schleper C."/>
            <person name="Guy L."/>
            <person name="Ettema T.J."/>
        </authorList>
    </citation>
    <scope>NUCLEOTIDE SEQUENCE</scope>
</reference>
<dbReference type="CDD" id="cd00761">
    <property type="entry name" value="Glyco_tranf_GTA_type"/>
    <property type="match status" value="1"/>
</dbReference>
<evidence type="ECO:0000259" key="1">
    <source>
        <dbReference type="Pfam" id="PF00535"/>
    </source>
</evidence>
<feature type="domain" description="Glycosyltransferase 2-like" evidence="1">
    <location>
        <begin position="7"/>
        <end position="128"/>
    </location>
</feature>
<dbReference type="Gene3D" id="3.90.550.10">
    <property type="entry name" value="Spore Coat Polysaccharide Biosynthesis Protein SpsA, Chain A"/>
    <property type="match status" value="1"/>
</dbReference>
<dbReference type="EMBL" id="LAZR01042595">
    <property type="protein sequence ID" value="KKL09150.1"/>
    <property type="molecule type" value="Genomic_DNA"/>
</dbReference>
<protein>
    <recommendedName>
        <fullName evidence="1">Glycosyltransferase 2-like domain-containing protein</fullName>
    </recommendedName>
</protein>
<comment type="caution">
    <text evidence="2">The sequence shown here is derived from an EMBL/GenBank/DDBJ whole genome shotgun (WGS) entry which is preliminary data.</text>
</comment>
<accession>A0A0F9AIB1</accession>
<gene>
    <name evidence="2" type="ORF">LCGC14_2568730</name>
</gene>
<dbReference type="InterPro" id="IPR029044">
    <property type="entry name" value="Nucleotide-diphossugar_trans"/>
</dbReference>
<dbReference type="Pfam" id="PF00535">
    <property type="entry name" value="Glycos_transf_2"/>
    <property type="match status" value="1"/>
</dbReference>
<proteinExistence type="predicted"/>
<dbReference type="InterPro" id="IPR050834">
    <property type="entry name" value="Glycosyltransf_2"/>
</dbReference>
<dbReference type="AlphaFoldDB" id="A0A0F9AIB1"/>
<organism evidence="2">
    <name type="scientific">marine sediment metagenome</name>
    <dbReference type="NCBI Taxonomy" id="412755"/>
    <lineage>
        <taxon>unclassified sequences</taxon>
        <taxon>metagenomes</taxon>
        <taxon>ecological metagenomes</taxon>
    </lineage>
</organism>
<feature type="non-terminal residue" evidence="2">
    <location>
        <position position="192"/>
    </location>
</feature>
<sequence length="192" mass="21212">MPKPLVSIIIPTYNRADIISNAVCSALQQTYSNKEIIVVDDGSTDNTCERLRVFGDNIRLVRQVNAGPSAARNAGVKASMGQILTFLDSDDLWLHSKIAKQVKMLQSVDESVPCCLCNALILRNSGKKVTSFDLAPIRARIEKGLWLNVTSILSTRCVLFTQAAAVRRSVFEKVGGFDESLRIMEDHDMALR</sequence>